<sequence length="3939" mass="417966">MSTFQSTAHRRRRKQTRHRRSRAEQLERRDLLAASLSIGDATVEEGNPGGAPAELQFPITRGGDTSEELTVTFEIFAAGDDLPTDDERGAAQRGLAAAGGNDADFVVPAFQTITIPAGSASETLTITVNPDVVPEGDERLEVRFKSVVGEVTFASDADTRATGTIVNDDQPNELLELLTSLDTEERDRLIGHVKDGFDDTFAEIVAGIETAIDEISGVPIVGGQLADAVEPVLTEIEAIQTDLTELVETVFTSTSENLIADFQNAMFEILEPILMDSPDAGTDISASDILLSYGADDLDGPTGEGDGNPDPGTSWVQFDFHLGQRTIQDLPFEFDLGAATALPGLEALGLSVDASDGLRFDLQWNLRYGFGLSQRYGIDPNFDLDYFYVNSGAVDVTGTPVEEFRASIDIKSAPAKDGDGFDVLSTDAGLKADATIGLLAAKVEDGIPFAVDITAEQGFDFGGSETEAEFTLVIDAGGEEPVEVDITGLALPTGADDDLAGALENLGTFLIDLQAELIAQLEGKFNDVETTMGEGQTALVPVTVSLDFGSINGFANPDLPTTPSIVLSAEIPQISSMTIIGGGELGFAESNLGSLLDPGPFGQFDDGRSAALGFDASPFDESDFTTASSEVVPGRFRLRAGAAAPASGLLRQDTEFTLVLNNGQGAESEERILISIGEEQNRDIKSLRDQLNTKSLESVFRDTINQAISQQQKNNAYETIDVQIDDEGFFVLTSRGDADNPGPTLDIDYPSTDQSKISVVFTVDIDDPNWTLFNQRQNPNDQAFLDRVTRGDIQDAKKITDRFQPEAEASVALKLHTTADLNALIDEAGDSIPSLPLVDGGLLLPQIEFDFVLDATASAKFKNPTNPSDEAGEKRYTNELETLKFENVTIDIGSLLETFVEPIANVLGAALGPVSEIVGGLGGGSFLNENLPILKDIPGNNFKSLLDFLGDANLDDLNAFRQALGSLVEISSAVEGLLEDFEDRAIALGCFEYAKLNEQAESRTLIPCAAASAIDSATSVEATQFINAYNQATNTTGGIRPDFIFPTNFVKLLSGEDADLVSLNLPALDITAEKDINLDVGVAEADIKFKAEVSTNLALVYDSVGLRRVVDAIRKDDEPIWEDLLKGLYIRSQDGKEIEVTISGDGQVGVDVELASGNVVAEADGSVSLDIVDPNEDGALRLDEIESLTGGDLSKVFCLFDAAASFNGKIDVRLEFFGFAGSLGDLGGEDISEVNVDWNLSDILGSTCSTPEPVLASSRSGGRVIQIHTGPFARDRRAGDVSDEDGPAEIKVVEDDNKIIVTGFGGRTEVPFDSSLNPTIAIAGGPFGDTFDLSDVRTLSIQMDGRGGSDLLLGGRANDVIEGGDGSDEIDPGSGDDLVFTGTGTNLVFSSSGADTIDASENSSSDGFQYIGGGSHANEGDTVIGSAADDTITATNVEGGDGDDTIRGSGTGGTLHGGAGNDTIYGGDGNQTLIGGPGEDSLDGGPGEDSLLGGEDDDQLISGYGDVLVDGGSGTDEMMVDLAVELTGLNVTGIDVTLGAGSYSAKSIGGSFDELTTIYSGVEEMDFSTGNESDSITINGANVPASISAGAGEDTFHLISNAAEVELNAGADNDELVINRSGQIDPIDALLRPRRISGFGAADVTLFGNSLEKITMTLGDGDDRVRLVVPSAETRINGGGGDADTVIVDSLQARSRITAEQVFLEIDSTPSGIRDEFGEVGLLLVTADRLWVDNRDNTNALDFSVKNRDVLVAGLDGSLIENISGVGRVEFLGSTAAATQDTLEVIDTAESTKTFRIENDVVEVYQGSDVLVFEAESSGINLEYPVTPQLDGPFHVLFSEGTNPNNPGKHAYVIDGSRISVFDVVRSSSYRLLPSRSTPTPFSINVNTDAVFDPSGRFLFITGNFVDPDGSQSSINKIAIYERDVVTGELTLVETVDAIEPAPKGRIEIADIQVADDYVFLAIEELDDPNGSATRVYRFDRERNSQSELTGKLIKGRVVGAPVSGEPVDSVLDTDDSDDLFVLTQNGINLVVYRYSVDSGDDSVVRGPFESFRKPVEGTDAKIEIQPVRNNQPRKVYIVENDIVTVTQREGGGGDLRRIQGVNLPASEQTSAQLDSTDVEFNDDGSEIYINNDAQIQTYQLAAGGDTDGQFVNPAGNPIGGPVPIATSDLPVWNFIGTDSLARDPRSGRFIAPTANDEITVFSNSLEAIQTIVDGAPPTFEADSLKKLVFTKFRPGRGSAYGIAEGPEGGYLVEFTRSKKTEGEFNPRSILTPDDWEFDLLRDKKLEFAEDLVLADDKHLYVATAGSNGSNGGIQLFQRDRGTGDIDFQTTFEAFAPFDDARTLKLSPDGTKLWASSYDTIRSWTRDPDTGFLTEPKSAPLSQPTELFVDPDSDLLFVALGGTDGGIATRLQSDVSNSVQFESLANATSVKRIGNQLYAGTSDGILKVYNVDKDGQLTLLQTASGGSGGSGSLADIVDIVSSRRDRFVFAGSVEGTILAYARDRSTGRLAFAQRITQGIGSFNAAEGIEGMTSMTFDLSEQDYFADLLYVASPSGWSAIQVLPSFATSGASYRVGFDGNFGSLEVGSNVSTPGGDFTDIVRSSGTGNIPLTIRTFGGADEISIASQPSSLTLDTGDGNDFVSLRSVSGGETDVDLGNGEDTIEVNLPGIQSPAPVDVDGGPHSSGDQLIYISGSLTVEEPPSELTTPTGQITIGTDKIIDWVEIESLLALDNLTADITSDDPEIAEGDELTLTATASSIGRTIPDSSFLWDLDSDGLYGDAIGGSITLGWDELQNLGIDDDGSYPISVQVQFDGLRSVDVTTLTVNNTVPSPEITVSPTTVEQFSTISLVLASDDPGNDTIERWEIDWESDGTIDDIYFIRAGTVTHVYRTAGTKDITATAYDEDGGPYAAPTATVQVNAIPPRVRAITGDQSLDEGDTGTYTLTASTLEAGGGTTTAVSWLVNFGDGTIESVSGSTAGPTVTHTYADDGMYTISALVVESDGTIVPATTTLTVSVANVANPMISVPADFQSNTGLDFLGAEGRPFELILTNDDPGDDTTTEWRIDWDGDGPLPPQSYTDAPQNLTTVEFIYTSEFPPPLEIRAVMIDEDGEHPTNVLFGEIANTPPTPLIIGETNNAVEASPFVVTLDPGTEWINTQIVRWRIERSDGAEVEIVQLDQPSTTVTTTLEFPDGDGSAITINAFAIDDEDQEFLATLSVPVLNVPPTIQLSGPPEIEENNLFTLTFGEIVDPAVIDTVEFYTVHWGDGTSTTYTAAEVASANGVVEHLYVDDPPGIPDFRTTLSVDLEDEDGLAPEAGTFSFFIENIDPVADPGGPYQILIPETQIELLGSATDQSPEDTFTFEWDFDNDGEFDDAAGPTPIFDAVAAGASPGQIFYVALRVTDDDGGVSEPVTTTVQYLSIPEITDLVLPTDPILENQPFTLTVLFEDTDPKQTHTVTVLWGDETSSEVLLLGGEREVEIPHTYLDDDPTGTPVDPYDITVTVANSAADDEASTAVDVNNVNPEIASFTSDANSLRTKSVDNLVLVSGDVSDVGSEDTHVAVIDWGDGSELDTLDVDQLTRGFAAQHDYPGPGIYEITATVIDDDGGVSEIATTAAVIQGVGLVDGTLFIIGTDGRDHVTLHYKEKKDELDLNVKFNQGAGQNHVKTTFQASSIQRIVAFLCGGDDHYQGKIDGNKGSSISIRQIVFGGDGRDHLQGGDTEDALLGGSGKDDIKGRGGNDLLIGGYGEDKIYGDYGDDLLIGDAIGADESAVTTVGRLDAALQSWADAADPGGAVSALSGIIDDGDDDRLHDRKGANEFIEGSSDQPWIWWLDVDGNGKSTALDALLIINRLSRTDRAAGEAEGYVPETDLYDINQDGRVTSLDALQVINALTRSATQSAGAAPRYTPPVASWQDEVDTLMSDRDRLERLYPSLDPPIF</sequence>
<dbReference type="RefSeq" id="WP_145213005.1">
    <property type="nucleotide sequence ID" value="NZ_CP036432.1"/>
</dbReference>
<dbReference type="SUPFAM" id="SSF63446">
    <property type="entry name" value="Type I dockerin domain"/>
    <property type="match status" value="1"/>
</dbReference>
<dbReference type="Proteomes" id="UP000318081">
    <property type="component" value="Chromosome"/>
</dbReference>
<keyword evidence="2" id="KW-0964">Secreted</keyword>
<dbReference type="EMBL" id="CP036432">
    <property type="protein sequence ID" value="QDV84576.1"/>
    <property type="molecule type" value="Genomic_DNA"/>
</dbReference>
<dbReference type="InterPro" id="IPR015943">
    <property type="entry name" value="WD40/YVTN_repeat-like_dom_sf"/>
</dbReference>
<dbReference type="Gene3D" id="1.10.1330.10">
    <property type="entry name" value="Dockerin domain"/>
    <property type="match status" value="1"/>
</dbReference>
<dbReference type="InterPro" id="IPR050557">
    <property type="entry name" value="RTX_toxin/Mannuronan_C5-epim"/>
</dbReference>
<keyword evidence="6" id="KW-1185">Reference proteome</keyword>
<dbReference type="Pfam" id="PF00404">
    <property type="entry name" value="Dockerin_1"/>
    <property type="match status" value="1"/>
</dbReference>
<dbReference type="PANTHER" id="PTHR38340:SF1">
    <property type="entry name" value="S-LAYER PROTEIN"/>
    <property type="match status" value="1"/>
</dbReference>
<dbReference type="Gene3D" id="2.150.10.10">
    <property type="entry name" value="Serralysin-like metalloprotease, C-terminal"/>
    <property type="match status" value="2"/>
</dbReference>
<dbReference type="SUPFAM" id="SSF82171">
    <property type="entry name" value="DPP6 N-terminal domain-like"/>
    <property type="match status" value="1"/>
</dbReference>
<dbReference type="Gene3D" id="2.160.20.160">
    <property type="match status" value="2"/>
</dbReference>
<dbReference type="PROSITE" id="PS50093">
    <property type="entry name" value="PKD"/>
    <property type="match status" value="2"/>
</dbReference>
<dbReference type="SUPFAM" id="SSF141072">
    <property type="entry name" value="CalX-like"/>
    <property type="match status" value="1"/>
</dbReference>
<name>A0ABX5XTD2_9BACT</name>
<dbReference type="InterPro" id="IPR002105">
    <property type="entry name" value="Dockerin_1_rpt"/>
</dbReference>
<dbReference type="SUPFAM" id="SSF51120">
    <property type="entry name" value="beta-Roll"/>
    <property type="match status" value="3"/>
</dbReference>
<feature type="region of interest" description="Disordered" evidence="3">
    <location>
        <begin position="1436"/>
        <end position="1497"/>
    </location>
</feature>
<protein>
    <submittedName>
        <fullName evidence="5">Bifunctional hemolysin/adenylate cyclase</fullName>
    </submittedName>
</protein>
<evidence type="ECO:0000256" key="3">
    <source>
        <dbReference type="SAM" id="MobiDB-lite"/>
    </source>
</evidence>
<organism evidence="5 6">
    <name type="scientific">Stieleria magnilauensis</name>
    <dbReference type="NCBI Taxonomy" id="2527963"/>
    <lineage>
        <taxon>Bacteria</taxon>
        <taxon>Pseudomonadati</taxon>
        <taxon>Planctomycetota</taxon>
        <taxon>Planctomycetia</taxon>
        <taxon>Pirellulales</taxon>
        <taxon>Pirellulaceae</taxon>
        <taxon>Stieleria</taxon>
    </lineage>
</organism>
<dbReference type="InterPro" id="IPR036439">
    <property type="entry name" value="Dockerin_dom_sf"/>
</dbReference>
<feature type="domain" description="PKD" evidence="4">
    <location>
        <begin position="2954"/>
        <end position="3021"/>
    </location>
</feature>
<dbReference type="InterPro" id="IPR038081">
    <property type="entry name" value="CalX-like_sf"/>
</dbReference>
<dbReference type="InterPro" id="IPR022409">
    <property type="entry name" value="PKD/Chitinase_dom"/>
</dbReference>
<evidence type="ECO:0000313" key="5">
    <source>
        <dbReference type="EMBL" id="QDV84576.1"/>
    </source>
</evidence>
<dbReference type="SUPFAM" id="SSF63829">
    <property type="entry name" value="Calcium-dependent phosphotriesterase"/>
    <property type="match status" value="1"/>
</dbReference>
<feature type="compositionally biased region" description="Basic residues" evidence="3">
    <location>
        <begin position="8"/>
        <end position="21"/>
    </location>
</feature>
<dbReference type="SMART" id="SM00089">
    <property type="entry name" value="PKD"/>
    <property type="match status" value="5"/>
</dbReference>
<dbReference type="Pfam" id="PF18911">
    <property type="entry name" value="PKD_4"/>
    <property type="match status" value="1"/>
</dbReference>
<dbReference type="Gene3D" id="2.130.10.10">
    <property type="entry name" value="YVTN repeat-like/Quinoprotein amine dehydrogenase"/>
    <property type="match status" value="3"/>
</dbReference>
<dbReference type="SUPFAM" id="SSF49299">
    <property type="entry name" value="PKD domain"/>
    <property type="match status" value="4"/>
</dbReference>
<dbReference type="InterPro" id="IPR013783">
    <property type="entry name" value="Ig-like_fold"/>
</dbReference>
<dbReference type="InterPro" id="IPR011049">
    <property type="entry name" value="Serralysin-like_metalloprot_C"/>
</dbReference>
<accession>A0ABX5XTD2</accession>
<reference evidence="5 6" key="1">
    <citation type="submission" date="2019-02" db="EMBL/GenBank/DDBJ databases">
        <title>Deep-cultivation of Planctomycetes and their phenomic and genomic characterization uncovers novel biology.</title>
        <authorList>
            <person name="Wiegand S."/>
            <person name="Jogler M."/>
            <person name="Boedeker C."/>
            <person name="Pinto D."/>
            <person name="Vollmers J."/>
            <person name="Rivas-Marin E."/>
            <person name="Kohn T."/>
            <person name="Peeters S.H."/>
            <person name="Heuer A."/>
            <person name="Rast P."/>
            <person name="Oberbeckmann S."/>
            <person name="Bunk B."/>
            <person name="Jeske O."/>
            <person name="Meyerdierks A."/>
            <person name="Storesund J.E."/>
            <person name="Kallscheuer N."/>
            <person name="Luecker S."/>
            <person name="Lage O.M."/>
            <person name="Pohl T."/>
            <person name="Merkel B.J."/>
            <person name="Hornburger P."/>
            <person name="Mueller R.-W."/>
            <person name="Bruemmer F."/>
            <person name="Labrenz M."/>
            <person name="Spormann A.M."/>
            <person name="Op den Camp H."/>
            <person name="Overmann J."/>
            <person name="Amann R."/>
            <person name="Jetten M.S.M."/>
            <person name="Mascher T."/>
            <person name="Medema M.H."/>
            <person name="Devos D.P."/>
            <person name="Kaster A.-K."/>
            <person name="Ovreas L."/>
            <person name="Rohde M."/>
            <person name="Galperin M.Y."/>
            <person name="Jogler C."/>
        </authorList>
    </citation>
    <scope>NUCLEOTIDE SEQUENCE [LARGE SCALE GENOMIC DNA]</scope>
    <source>
        <strain evidence="5 6">TBK1r</strain>
    </source>
</reference>
<gene>
    <name evidence="5" type="primary">cya_2</name>
    <name evidence="5" type="ORF">TBK1r_35270</name>
</gene>
<dbReference type="Gene3D" id="2.60.40.2030">
    <property type="match status" value="1"/>
</dbReference>
<dbReference type="CDD" id="cd00146">
    <property type="entry name" value="PKD"/>
    <property type="match status" value="2"/>
</dbReference>
<evidence type="ECO:0000313" key="6">
    <source>
        <dbReference type="Proteomes" id="UP000318081"/>
    </source>
</evidence>
<dbReference type="PROSITE" id="PS00330">
    <property type="entry name" value="HEMOLYSIN_CALCIUM"/>
    <property type="match status" value="2"/>
</dbReference>
<feature type="region of interest" description="Disordered" evidence="3">
    <location>
        <begin position="1"/>
        <end position="25"/>
    </location>
</feature>
<dbReference type="PANTHER" id="PTHR38340">
    <property type="entry name" value="S-LAYER PROTEIN"/>
    <property type="match status" value="1"/>
</dbReference>
<comment type="subcellular location">
    <subcellularLocation>
        <location evidence="1">Secreted</location>
    </subcellularLocation>
</comment>
<evidence type="ECO:0000259" key="4">
    <source>
        <dbReference type="PROSITE" id="PS50093"/>
    </source>
</evidence>
<dbReference type="InterPro" id="IPR018511">
    <property type="entry name" value="Hemolysin-typ_Ca-bd_CS"/>
</dbReference>
<feature type="domain" description="PKD" evidence="4">
    <location>
        <begin position="3564"/>
        <end position="3617"/>
    </location>
</feature>
<dbReference type="InterPro" id="IPR000601">
    <property type="entry name" value="PKD_dom"/>
</dbReference>
<evidence type="ECO:0000256" key="2">
    <source>
        <dbReference type="ARBA" id="ARBA00022525"/>
    </source>
</evidence>
<proteinExistence type="predicted"/>
<evidence type="ECO:0000256" key="1">
    <source>
        <dbReference type="ARBA" id="ARBA00004613"/>
    </source>
</evidence>
<dbReference type="Gene3D" id="2.60.40.10">
    <property type="entry name" value="Immunoglobulins"/>
    <property type="match status" value="4"/>
</dbReference>
<dbReference type="PRINTS" id="PR00313">
    <property type="entry name" value="CABNDNGRPT"/>
</dbReference>
<dbReference type="Pfam" id="PF00353">
    <property type="entry name" value="HemolysinCabind"/>
    <property type="match status" value="4"/>
</dbReference>
<dbReference type="InterPro" id="IPR001343">
    <property type="entry name" value="Hemolysn_Ca-bd"/>
</dbReference>
<feature type="compositionally biased region" description="Gly residues" evidence="3">
    <location>
        <begin position="1449"/>
        <end position="1460"/>
    </location>
</feature>
<dbReference type="InterPro" id="IPR035986">
    <property type="entry name" value="PKD_dom_sf"/>
</dbReference>